<feature type="domain" description="Glycoside hydrolase family 5" evidence="19">
    <location>
        <begin position="90"/>
        <end position="387"/>
    </location>
</feature>
<gene>
    <name evidence="20" type="ORF">ACHE_50897A</name>
</gene>
<evidence type="ECO:0000256" key="11">
    <source>
        <dbReference type="ARBA" id="ARBA00036633"/>
    </source>
</evidence>
<keyword evidence="10" id="KW-0624">Polysaccharide degradation</keyword>
<keyword evidence="9" id="KW-0961">Cell wall biogenesis/degradation</keyword>
<evidence type="ECO:0000256" key="17">
    <source>
        <dbReference type="RuleBase" id="RU361153"/>
    </source>
</evidence>
<evidence type="ECO:0000256" key="12">
    <source>
        <dbReference type="ARBA" id="ARBA00037628"/>
    </source>
</evidence>
<evidence type="ECO:0000256" key="8">
    <source>
        <dbReference type="ARBA" id="ARBA00023295"/>
    </source>
</evidence>
<dbReference type="SUPFAM" id="SSF51445">
    <property type="entry name" value="(Trans)glycosidases"/>
    <property type="match status" value="1"/>
</dbReference>
<dbReference type="InterPro" id="IPR001547">
    <property type="entry name" value="Glyco_hydro_5"/>
</dbReference>
<dbReference type="EMBL" id="AP024420">
    <property type="protein sequence ID" value="BCR89699.1"/>
    <property type="molecule type" value="Genomic_DNA"/>
</dbReference>
<feature type="chain" id="PRO_5030810192" description="glucan endo-1,6-beta-glucosidase" evidence="18">
    <location>
        <begin position="19"/>
        <end position="419"/>
    </location>
</feature>
<evidence type="ECO:0000256" key="3">
    <source>
        <dbReference type="ARBA" id="ARBA00022525"/>
    </source>
</evidence>
<evidence type="ECO:0000256" key="9">
    <source>
        <dbReference type="ARBA" id="ARBA00023316"/>
    </source>
</evidence>
<evidence type="ECO:0000256" key="13">
    <source>
        <dbReference type="ARBA" id="ARBA00038935"/>
    </source>
</evidence>
<evidence type="ECO:0000256" key="7">
    <source>
        <dbReference type="ARBA" id="ARBA00023277"/>
    </source>
</evidence>
<keyword evidence="5 17" id="KW-0378">Hydrolase</keyword>
<dbReference type="RefSeq" id="XP_043138221.1">
    <property type="nucleotide sequence ID" value="XM_043280665.1"/>
</dbReference>
<sequence>MNIARLTTLGALVSLAAAWLPETNKQITASNGTNLFSKSNGKIRGVNMGSQFIFEPWIGESAWSDMGCGDQKSEFDCVSSLGQEKANSAFTEHWDTWITEEDISEIQSYGLNTIRIPVGYWMKEDLVYRDSEHFPQGGFEYLERLCGWASDAGLYIIMDLHGLPGAQTAENPFTGQYASEPGFYEDYQYERALKFLEWMTTNIHQNDKFRNVGMLEIVNEPVQEEDKAASLRAGYYPNAFRVRLLPLPCGQEQQANPSQRIRAAEQKLSVNQNDYLHIQMMDENWGAGDPNQYLDDLYYAAYDDHRYLKWANIDASHDSYISTSCSDELDSNTPLIVGEWSLAVADDIESDSDWDPDSNTDFYKKWFAAQITAYEKQQGWVFWTWKAQLGDYRWSYQDAVSAGVIPTDLNSALNTGACG</sequence>
<dbReference type="GO" id="GO:0071555">
    <property type="term" value="P:cell wall organization"/>
    <property type="evidence" value="ECO:0007669"/>
    <property type="project" value="UniProtKB-KW"/>
</dbReference>
<dbReference type="GO" id="GO:0009251">
    <property type="term" value="P:glucan catabolic process"/>
    <property type="evidence" value="ECO:0007669"/>
    <property type="project" value="TreeGrafter"/>
</dbReference>
<keyword evidence="3" id="KW-0964">Secreted</keyword>
<feature type="signal peptide" evidence="18">
    <location>
        <begin position="1"/>
        <end position="18"/>
    </location>
</feature>
<evidence type="ECO:0000256" key="6">
    <source>
        <dbReference type="ARBA" id="ARBA00023180"/>
    </source>
</evidence>
<dbReference type="InterPro" id="IPR050386">
    <property type="entry name" value="Glycosyl_hydrolase_5"/>
</dbReference>
<dbReference type="GeneID" id="66984057"/>
<comment type="function">
    <text evidence="12">Beta-glucanases participate in the metabolism of beta-glucan, the main structural component of the cell wall. Acts on lutean, pustulan and 1,6-oligo-beta-D-glucosides.</text>
</comment>
<dbReference type="AlphaFoldDB" id="A0A7R7VRY8"/>
<evidence type="ECO:0000256" key="4">
    <source>
        <dbReference type="ARBA" id="ARBA00022729"/>
    </source>
</evidence>
<evidence type="ECO:0000259" key="19">
    <source>
        <dbReference type="Pfam" id="PF00150"/>
    </source>
</evidence>
<evidence type="ECO:0000313" key="21">
    <source>
        <dbReference type="Proteomes" id="UP000637239"/>
    </source>
</evidence>
<evidence type="ECO:0000256" key="14">
    <source>
        <dbReference type="ARBA" id="ARBA00041472"/>
    </source>
</evidence>
<protein>
    <recommendedName>
        <fullName evidence="13">glucan endo-1,6-beta-glucosidase</fullName>
        <ecNumber evidence="13">3.2.1.75</ecNumber>
    </recommendedName>
    <alternativeName>
        <fullName evidence="15">Beta-1,6-glucanase B</fullName>
    </alternativeName>
    <alternativeName>
        <fullName evidence="14">Endo-1,6-beta-D-glucanase B</fullName>
    </alternativeName>
    <alternativeName>
        <fullName evidence="16">Endo-1,6-beta-glucanase B</fullName>
    </alternativeName>
</protein>
<dbReference type="PANTHER" id="PTHR31297">
    <property type="entry name" value="GLUCAN ENDO-1,6-BETA-GLUCOSIDASE B"/>
    <property type="match status" value="1"/>
</dbReference>
<keyword evidence="21" id="KW-1185">Reference proteome</keyword>
<dbReference type="Proteomes" id="UP000637239">
    <property type="component" value="Chromosome 5"/>
</dbReference>
<comment type="subcellular location">
    <subcellularLocation>
        <location evidence="1">Secreted</location>
    </subcellularLocation>
</comment>
<evidence type="ECO:0000313" key="20">
    <source>
        <dbReference type="EMBL" id="BCR89699.1"/>
    </source>
</evidence>
<keyword evidence="7" id="KW-0119">Carbohydrate metabolism</keyword>
<dbReference type="KEGG" id="ache:ACHE_50897A"/>
<keyword evidence="8 17" id="KW-0326">Glycosidase</keyword>
<accession>A0A7R7VRY8</accession>
<evidence type="ECO:0000256" key="1">
    <source>
        <dbReference type="ARBA" id="ARBA00004613"/>
    </source>
</evidence>
<dbReference type="GO" id="GO:0005576">
    <property type="term" value="C:extracellular region"/>
    <property type="evidence" value="ECO:0007669"/>
    <property type="project" value="UniProtKB-SubCell"/>
</dbReference>
<name>A0A7R7VRY8_ASPCH</name>
<dbReference type="Gene3D" id="3.20.20.80">
    <property type="entry name" value="Glycosidases"/>
    <property type="match status" value="1"/>
</dbReference>
<evidence type="ECO:0000256" key="2">
    <source>
        <dbReference type="ARBA" id="ARBA00005641"/>
    </source>
</evidence>
<dbReference type="InterPro" id="IPR017853">
    <property type="entry name" value="GH"/>
</dbReference>
<dbReference type="GO" id="GO:0009986">
    <property type="term" value="C:cell surface"/>
    <property type="evidence" value="ECO:0007669"/>
    <property type="project" value="TreeGrafter"/>
</dbReference>
<evidence type="ECO:0000256" key="10">
    <source>
        <dbReference type="ARBA" id="ARBA00023326"/>
    </source>
</evidence>
<evidence type="ECO:0000256" key="18">
    <source>
        <dbReference type="SAM" id="SignalP"/>
    </source>
</evidence>
<dbReference type="EC" id="3.2.1.75" evidence="13"/>
<dbReference type="GO" id="GO:0004338">
    <property type="term" value="F:glucan exo-1,3-beta-glucosidase activity"/>
    <property type="evidence" value="ECO:0007669"/>
    <property type="project" value="TreeGrafter"/>
</dbReference>
<proteinExistence type="inferred from homology"/>
<organism evidence="20 21">
    <name type="scientific">Aspergillus chevalieri</name>
    <name type="common">Eurotium chevalieri</name>
    <dbReference type="NCBI Taxonomy" id="182096"/>
    <lineage>
        <taxon>Eukaryota</taxon>
        <taxon>Fungi</taxon>
        <taxon>Dikarya</taxon>
        <taxon>Ascomycota</taxon>
        <taxon>Pezizomycotina</taxon>
        <taxon>Eurotiomycetes</taxon>
        <taxon>Eurotiomycetidae</taxon>
        <taxon>Eurotiales</taxon>
        <taxon>Aspergillaceae</taxon>
        <taxon>Aspergillus</taxon>
        <taxon>Aspergillus subgen. Aspergillus</taxon>
    </lineage>
</organism>
<evidence type="ECO:0000256" key="16">
    <source>
        <dbReference type="ARBA" id="ARBA00043257"/>
    </source>
</evidence>
<keyword evidence="4 18" id="KW-0732">Signal</keyword>
<evidence type="ECO:0000256" key="15">
    <source>
        <dbReference type="ARBA" id="ARBA00042025"/>
    </source>
</evidence>
<reference evidence="20" key="2">
    <citation type="submission" date="2021-02" db="EMBL/GenBank/DDBJ databases">
        <title>Aspergillus chevalieri M1 genome sequence.</title>
        <authorList>
            <person name="Kadooka C."/>
            <person name="Mori K."/>
            <person name="Futagami T."/>
        </authorList>
    </citation>
    <scope>NUCLEOTIDE SEQUENCE</scope>
    <source>
        <strain evidence="20">M1</strain>
    </source>
</reference>
<keyword evidence="6" id="KW-0325">Glycoprotein</keyword>
<dbReference type="Pfam" id="PF00150">
    <property type="entry name" value="Cellulase"/>
    <property type="match status" value="1"/>
</dbReference>
<reference evidence="20" key="1">
    <citation type="submission" date="2021-01" db="EMBL/GenBank/DDBJ databases">
        <authorList>
            <consortium name="Aspergillus chevalieri M1 genome sequencing consortium"/>
            <person name="Kazuki M."/>
            <person name="Futagami T."/>
        </authorList>
    </citation>
    <scope>NUCLEOTIDE SEQUENCE</scope>
    <source>
        <strain evidence="20">M1</strain>
    </source>
</reference>
<comment type="catalytic activity">
    <reaction evidence="11">
        <text>Random hydrolysis of (1-&gt;6)-linkages in (1-&gt;6)-beta-D-glucans.</text>
        <dbReference type="EC" id="3.2.1.75"/>
    </reaction>
</comment>
<evidence type="ECO:0000256" key="5">
    <source>
        <dbReference type="ARBA" id="ARBA00022801"/>
    </source>
</evidence>
<dbReference type="PANTHER" id="PTHR31297:SF39">
    <property type="entry name" value="GLUCAN ENDO-1,6-BETA-GLUCOSIDASE B"/>
    <property type="match status" value="1"/>
</dbReference>
<dbReference type="GO" id="GO:0046557">
    <property type="term" value="F:glucan endo-1,6-beta-glucosidase activity"/>
    <property type="evidence" value="ECO:0007669"/>
    <property type="project" value="UniProtKB-EC"/>
</dbReference>
<comment type="similarity">
    <text evidence="2 17">Belongs to the glycosyl hydrolase 5 (cellulase A) family.</text>
</comment>